<keyword evidence="3" id="KW-1185">Reference proteome</keyword>
<organism evidence="2 3">
    <name type="scientific">Carboxylicivirga marina</name>
    <dbReference type="NCBI Taxonomy" id="2800988"/>
    <lineage>
        <taxon>Bacteria</taxon>
        <taxon>Pseudomonadati</taxon>
        <taxon>Bacteroidota</taxon>
        <taxon>Bacteroidia</taxon>
        <taxon>Marinilabiliales</taxon>
        <taxon>Marinilabiliaceae</taxon>
        <taxon>Carboxylicivirga</taxon>
    </lineage>
</organism>
<sequence>MNKLIIYSIALFSVVAASCSDWLDVKPRSQTSVSEMFASENGFTDAMTGVYINLTSRKLYGQTLTMKEIEYLAQHWDLGGTTTENAFLTYDYNSSQILASTDLVFSLMYNNIANINSILEHIDENKDVFTLGMYEMVKGEALALRAFCHFELLRLFGPVPTLIKEGKVLPYVKTISKDVHAYHSYQEYIQYIEEDFKNAEQLLSQVDPIHDFSVEDLNDPLSQGINNLHQGYRKYKMNYFAVKGVMARFYLWTQNKQKAYEYAMHVIQAQNPDGSYKYNLGTKDDLDRYDRTLSKEHLWSLSAYDLQSNVESLFLTGVLKQHDYIISYVFDRNLTDIRYEYLWKTVVDTRGNESFTIMKYFLEEDVAEDQPSTQKQIIPLLRLSEMYLIAIECSELTESSTLYKEYAGSRNLIANDFINEQDRQDILIKEYRKEFYGEGQMFYAYKRLMADRIFLYRSPATEETYVVPLPAREIGMIEN</sequence>
<proteinExistence type="predicted"/>
<evidence type="ECO:0000259" key="1">
    <source>
        <dbReference type="Pfam" id="PF14322"/>
    </source>
</evidence>
<dbReference type="InterPro" id="IPR033985">
    <property type="entry name" value="SusD-like_N"/>
</dbReference>
<protein>
    <submittedName>
        <fullName evidence="2">RagB/SusD family nutrient uptake outer membrane protein</fullName>
    </submittedName>
</protein>
<reference evidence="2 3" key="1">
    <citation type="submission" date="2021-01" db="EMBL/GenBank/DDBJ databases">
        <title>Carboxyliciviraga sp.nov., isolated from coastal sediments.</title>
        <authorList>
            <person name="Lu D."/>
            <person name="Zhang T."/>
        </authorList>
    </citation>
    <scope>NUCLEOTIDE SEQUENCE [LARGE SCALE GENOMIC DNA]</scope>
    <source>
        <strain evidence="2 3">N1Y132</strain>
    </source>
</reference>
<name>A0ABS1HDU3_9BACT</name>
<dbReference type="Gene3D" id="1.25.40.390">
    <property type="match status" value="1"/>
</dbReference>
<feature type="domain" description="SusD-like N-terminal" evidence="1">
    <location>
        <begin position="21"/>
        <end position="206"/>
    </location>
</feature>
<dbReference type="SUPFAM" id="SSF48452">
    <property type="entry name" value="TPR-like"/>
    <property type="match status" value="1"/>
</dbReference>
<evidence type="ECO:0000313" key="2">
    <source>
        <dbReference type="EMBL" id="MBK3515845.1"/>
    </source>
</evidence>
<dbReference type="Pfam" id="PF14322">
    <property type="entry name" value="SusD-like_3"/>
    <property type="match status" value="1"/>
</dbReference>
<dbReference type="EMBL" id="JAENRR010000001">
    <property type="protein sequence ID" value="MBK3515845.1"/>
    <property type="molecule type" value="Genomic_DNA"/>
</dbReference>
<dbReference type="Proteomes" id="UP000605676">
    <property type="component" value="Unassembled WGS sequence"/>
</dbReference>
<accession>A0ABS1HDU3</accession>
<gene>
    <name evidence="2" type="ORF">JIV24_00735</name>
</gene>
<dbReference type="RefSeq" id="WP_200463072.1">
    <property type="nucleotide sequence ID" value="NZ_JAENRR010000001.1"/>
</dbReference>
<dbReference type="PROSITE" id="PS51257">
    <property type="entry name" value="PROKAR_LIPOPROTEIN"/>
    <property type="match status" value="1"/>
</dbReference>
<comment type="caution">
    <text evidence="2">The sequence shown here is derived from an EMBL/GenBank/DDBJ whole genome shotgun (WGS) entry which is preliminary data.</text>
</comment>
<dbReference type="InterPro" id="IPR011990">
    <property type="entry name" value="TPR-like_helical_dom_sf"/>
</dbReference>
<evidence type="ECO:0000313" key="3">
    <source>
        <dbReference type="Proteomes" id="UP000605676"/>
    </source>
</evidence>